<evidence type="ECO:0000313" key="1">
    <source>
        <dbReference type="EMBL" id="MDQ0176217.1"/>
    </source>
</evidence>
<dbReference type="Proteomes" id="UP001223586">
    <property type="component" value="Unassembled WGS sequence"/>
</dbReference>
<comment type="caution">
    <text evidence="1">The sequence shown here is derived from an EMBL/GenBank/DDBJ whole genome shotgun (WGS) entry which is preliminary data.</text>
</comment>
<keyword evidence="2" id="KW-1185">Reference proteome</keyword>
<organism evidence="1 2">
    <name type="scientific">Bacillus chungangensis</name>
    <dbReference type="NCBI Taxonomy" id="587633"/>
    <lineage>
        <taxon>Bacteria</taxon>
        <taxon>Bacillati</taxon>
        <taxon>Bacillota</taxon>
        <taxon>Bacilli</taxon>
        <taxon>Bacillales</taxon>
        <taxon>Bacillaceae</taxon>
        <taxon>Bacillus</taxon>
    </lineage>
</organism>
<dbReference type="RefSeq" id="WP_307229205.1">
    <property type="nucleotide sequence ID" value="NZ_JAUSTT010000011.1"/>
</dbReference>
<proteinExistence type="predicted"/>
<reference evidence="1 2" key="1">
    <citation type="submission" date="2023-07" db="EMBL/GenBank/DDBJ databases">
        <title>Genomic Encyclopedia of Type Strains, Phase IV (KMG-IV): sequencing the most valuable type-strain genomes for metagenomic binning, comparative biology and taxonomic classification.</title>
        <authorList>
            <person name="Goeker M."/>
        </authorList>
    </citation>
    <scope>NUCLEOTIDE SEQUENCE [LARGE SCALE GENOMIC DNA]</scope>
    <source>
        <strain evidence="1 2">DSM 23837</strain>
    </source>
</reference>
<protein>
    <recommendedName>
        <fullName evidence="3">Fimbrial protein</fullName>
    </recommendedName>
</protein>
<sequence>MAAPQVNWRKNDNSGAVPSWNIGTIDAGTPSEDFGVLIWNNFAGTTDLSTMTNCTITTKDSAGQNTGELVTNTWIQVLVVSKQGGSETGRTNIGGNTTHPIEANGTTVNGAGSFSPSAQEILGVKNDGSKSKSQGNFAELMLRADVPGNATAGNVAFLTRVAYQYV</sequence>
<name>A0ABT9WSL1_9BACI</name>
<evidence type="ECO:0000313" key="2">
    <source>
        <dbReference type="Proteomes" id="UP001223586"/>
    </source>
</evidence>
<gene>
    <name evidence="1" type="ORF">J2S08_002054</name>
</gene>
<evidence type="ECO:0008006" key="3">
    <source>
        <dbReference type="Google" id="ProtNLM"/>
    </source>
</evidence>
<accession>A0ABT9WSL1</accession>
<dbReference type="EMBL" id="JAUSTT010000011">
    <property type="protein sequence ID" value="MDQ0176217.1"/>
    <property type="molecule type" value="Genomic_DNA"/>
</dbReference>